<keyword evidence="2 3" id="KW-0732">Signal</keyword>
<dbReference type="RefSeq" id="WP_107225067.1">
    <property type="nucleotide sequence ID" value="NZ_PYNF01000012.1"/>
</dbReference>
<gene>
    <name evidence="4" type="ORF">C9J27_14030</name>
</gene>
<comment type="caution">
    <text evidence="4">The sequence shown here is derived from an EMBL/GenBank/DDBJ whole genome shotgun (WGS) entry which is preliminary data.</text>
</comment>
<comment type="similarity">
    <text evidence="1">Belongs to the UPF0319 family.</text>
</comment>
<name>A0A2T3KG53_9GAMM</name>
<reference evidence="4 5" key="1">
    <citation type="submission" date="2018-01" db="EMBL/GenBank/DDBJ databases">
        <title>Whole genome sequencing of Histamine producing bacteria.</title>
        <authorList>
            <person name="Butler K."/>
        </authorList>
    </citation>
    <scope>NUCLEOTIDE SEQUENCE [LARGE SCALE GENOMIC DNA]</scope>
    <source>
        <strain evidence="4 5">FS-7.2</strain>
    </source>
</reference>
<organism evidence="4 5">
    <name type="scientific">Photobacterium kishitanii</name>
    <dbReference type="NCBI Taxonomy" id="318456"/>
    <lineage>
        <taxon>Bacteria</taxon>
        <taxon>Pseudomonadati</taxon>
        <taxon>Pseudomonadota</taxon>
        <taxon>Gammaproteobacteria</taxon>
        <taxon>Vibrionales</taxon>
        <taxon>Vibrionaceae</taxon>
        <taxon>Photobacterium</taxon>
    </lineage>
</organism>
<dbReference type="Pfam" id="PF09829">
    <property type="entry name" value="DUF2057"/>
    <property type="match status" value="1"/>
</dbReference>
<dbReference type="InterPro" id="IPR018635">
    <property type="entry name" value="UPF0319"/>
</dbReference>
<sequence length="215" mass="23508">MKKVVILSSLLAAGFTLPAIADVKVELSPELTLLAVNGSEDFGDKWYSNTREVNLKDGDNQLLVRVEKLIPQAGDWAKFNSKPMVISFNANNEIVKLSSAFKIDGIQAQNTFEKDPKLDLFTQSGEKVNFNFAVLPGSYSVLTGYEKALTAFNSKQGNVEFLPTQIQSAPVVNAITTPNAVQASSGTVIFSAVQSDFLSLSDVERKKFLQWAIIQ</sequence>
<feature type="signal peptide" evidence="3">
    <location>
        <begin position="1"/>
        <end position="21"/>
    </location>
</feature>
<dbReference type="EMBL" id="PYNF01000012">
    <property type="protein sequence ID" value="PSU97860.1"/>
    <property type="molecule type" value="Genomic_DNA"/>
</dbReference>
<evidence type="ECO:0008006" key="6">
    <source>
        <dbReference type="Google" id="ProtNLM"/>
    </source>
</evidence>
<dbReference type="Proteomes" id="UP000241426">
    <property type="component" value="Unassembled WGS sequence"/>
</dbReference>
<proteinExistence type="inferred from homology"/>
<evidence type="ECO:0000313" key="4">
    <source>
        <dbReference type="EMBL" id="PSU97860.1"/>
    </source>
</evidence>
<protein>
    <recommendedName>
        <fullName evidence="6">DUF2057 domain-containing protein</fullName>
    </recommendedName>
</protein>
<dbReference type="PANTHER" id="PTHR38108:SF1">
    <property type="entry name" value="UPF0319 PROTEIN YCCT"/>
    <property type="match status" value="1"/>
</dbReference>
<dbReference type="PANTHER" id="PTHR38108">
    <property type="entry name" value="UPF0319 PROTEIN YCCT"/>
    <property type="match status" value="1"/>
</dbReference>
<evidence type="ECO:0000256" key="3">
    <source>
        <dbReference type="SAM" id="SignalP"/>
    </source>
</evidence>
<evidence type="ECO:0000256" key="2">
    <source>
        <dbReference type="ARBA" id="ARBA00022729"/>
    </source>
</evidence>
<evidence type="ECO:0000313" key="5">
    <source>
        <dbReference type="Proteomes" id="UP000241426"/>
    </source>
</evidence>
<feature type="chain" id="PRO_5015729632" description="DUF2057 domain-containing protein" evidence="3">
    <location>
        <begin position="22"/>
        <end position="215"/>
    </location>
</feature>
<accession>A0A2T3KG53</accession>
<dbReference type="AlphaFoldDB" id="A0A2T3KG53"/>
<evidence type="ECO:0000256" key="1">
    <source>
        <dbReference type="ARBA" id="ARBA00008490"/>
    </source>
</evidence>